<proteinExistence type="predicted"/>
<gene>
    <name evidence="1" type="ORF">GALL_450260</name>
</gene>
<sequence>MRVGIERGQALLQAVLRLLAEELPRRHARRSGKQRQLRFSQVEHQIAALRDGHGVVERRRQVGEQRLHLRLGLEILLIGELALAARIAQGFALGDAHPGFVRIEIVMLEKLHRMGGDHRQAELRRQRHRRLHMRLAGRVAAALQFDVEAPVEHGGMLLRQAACARQIAIDQRLTDRAFVSTRQRNQSRGQAVFQPVPLHLGAAAVLVMEPGAAEQLAQVQVTRMILNQKEQPGRLGLRGSVPTADQHIAADEGLDPGTERGLVEPHGREQVVEIGDRQRALAIARGCGHHIVHPQCAVDNGILGVGAQVDVRHGCILCRLADPAATPGADPPTALGSAQLVAI</sequence>
<dbReference type="EMBL" id="MLJW01002904">
    <property type="protein sequence ID" value="OIQ73339.1"/>
    <property type="molecule type" value="Genomic_DNA"/>
</dbReference>
<reference evidence="1" key="1">
    <citation type="submission" date="2016-10" db="EMBL/GenBank/DDBJ databases">
        <title>Sequence of Gallionella enrichment culture.</title>
        <authorList>
            <person name="Poehlein A."/>
            <person name="Muehling M."/>
            <person name="Daniel R."/>
        </authorList>
    </citation>
    <scope>NUCLEOTIDE SEQUENCE</scope>
</reference>
<comment type="caution">
    <text evidence="1">The sequence shown here is derived from an EMBL/GenBank/DDBJ whole genome shotgun (WGS) entry which is preliminary data.</text>
</comment>
<dbReference type="AlphaFoldDB" id="A0A1J5Q798"/>
<accession>A0A1J5Q798</accession>
<dbReference type="AntiFam" id="ANF00080">
    <property type="entry name" value="Shadow ORF (opposite dnaE)"/>
</dbReference>
<organism evidence="1">
    <name type="scientific">mine drainage metagenome</name>
    <dbReference type="NCBI Taxonomy" id="410659"/>
    <lineage>
        <taxon>unclassified sequences</taxon>
        <taxon>metagenomes</taxon>
        <taxon>ecological metagenomes</taxon>
    </lineage>
</organism>
<name>A0A1J5Q798_9ZZZZ</name>
<protein>
    <submittedName>
        <fullName evidence="1">Uncharacterized protein</fullName>
    </submittedName>
</protein>
<evidence type="ECO:0000313" key="1">
    <source>
        <dbReference type="EMBL" id="OIQ73339.1"/>
    </source>
</evidence>